<dbReference type="Proteomes" id="UP000488521">
    <property type="component" value="Unassembled WGS sequence"/>
</dbReference>
<name>A0A0P0FNZ3_BACT4</name>
<dbReference type="Proteomes" id="UP001156216">
    <property type="component" value="Chromosome"/>
</dbReference>
<dbReference type="RefSeq" id="WP_008763519.1">
    <property type="nucleotide sequence ID" value="NZ_AP022660.1"/>
</dbReference>
<dbReference type="InterPro" id="IPR002500">
    <property type="entry name" value="PAPS_reduct_dom"/>
</dbReference>
<evidence type="ECO:0000313" key="8">
    <source>
        <dbReference type="EMBL" id="KAB4486116.1"/>
    </source>
</evidence>
<dbReference type="Proteomes" id="UP001156218">
    <property type="component" value="Chromosome"/>
</dbReference>
<dbReference type="Proteomes" id="UP000460317">
    <property type="component" value="Unassembled WGS sequence"/>
</dbReference>
<feature type="domain" description="Phosphoadenosine phosphosulphate reductase" evidence="1">
    <location>
        <begin position="30"/>
        <end position="239"/>
    </location>
</feature>
<dbReference type="EMBL" id="CP083681">
    <property type="protein sequence ID" value="UYU72525.1"/>
    <property type="molecule type" value="Genomic_DNA"/>
</dbReference>
<dbReference type="EMBL" id="WCSB01000008">
    <property type="protein sequence ID" value="KAB4452538.1"/>
    <property type="molecule type" value="Genomic_DNA"/>
</dbReference>
<dbReference type="PANTHER" id="PTHR30083">
    <property type="entry name" value="TRANSCRIPTIONAL REGULATOR-RELATED"/>
    <property type="match status" value="1"/>
</dbReference>
<dbReference type="CDD" id="cd23947">
    <property type="entry name" value="PAPS_reductase-like_YbdN"/>
    <property type="match status" value="1"/>
</dbReference>
<reference evidence="10" key="7">
    <citation type="submission" date="2022-10" db="EMBL/GenBank/DDBJ databases">
        <title>Human gut microbiome strain richness.</title>
        <authorList>
            <person name="Chen-Liaw A."/>
        </authorList>
    </citation>
    <scope>NUCLEOTIDE SEQUENCE</scope>
    <source>
        <strain evidence="10">1001283st1_A3_1001283B150304_161114</strain>
    </source>
</reference>
<dbReference type="Pfam" id="PF01507">
    <property type="entry name" value="PAPS_reduct"/>
    <property type="match status" value="1"/>
</dbReference>
<accession>C6IFM2</accession>
<evidence type="ECO:0000313" key="3">
    <source>
        <dbReference type="EMBL" id="CUO93825.1"/>
    </source>
</evidence>
<reference evidence="3 16" key="1">
    <citation type="submission" date="2015-09" db="EMBL/GenBank/DDBJ databases">
        <authorList>
            <consortium name="Pathogen Informatics"/>
        </authorList>
    </citation>
    <scope>NUCLEOTIDE SEQUENCE [LARGE SCALE GENOMIC DNA]</scope>
    <source>
        <strain evidence="3 16">2789STDY5834899</strain>
    </source>
</reference>
<accession>A0A0P0FNZ3</accession>
<evidence type="ECO:0000313" key="15">
    <source>
        <dbReference type="EMBL" id="UYU93278.1"/>
    </source>
</evidence>
<dbReference type="Proteomes" id="UP001217776">
    <property type="component" value="Unassembled WGS sequence"/>
</dbReference>
<dbReference type="InterPro" id="IPR021845">
    <property type="entry name" value="DUF3440"/>
</dbReference>
<dbReference type="Proteomes" id="UP000436825">
    <property type="component" value="Unassembled WGS sequence"/>
</dbReference>
<dbReference type="InterPro" id="IPR014729">
    <property type="entry name" value="Rossmann-like_a/b/a_fold"/>
</dbReference>
<dbReference type="Proteomes" id="UP000283616">
    <property type="component" value="Unassembled WGS sequence"/>
</dbReference>
<reference evidence="13 25" key="5">
    <citation type="submission" date="2021-06" db="EMBL/GenBank/DDBJ databases">
        <title>Interrogation of the integrated mobile genetic elements in gut-associated Bacteroides with a consensus prediction approach.</title>
        <authorList>
            <person name="Campbell D.E."/>
            <person name="Leigh J.R."/>
            <person name="Kim T."/>
            <person name="England W."/>
            <person name="Whitaker R.J."/>
            <person name="Degnan P.H."/>
        </authorList>
    </citation>
    <scope>NUCLEOTIDE SEQUENCE</scope>
    <source>
        <strain evidence="15">VPI-3443</strain>
        <strain evidence="14">VPI-BTDOT2</strain>
        <strain evidence="13 25">WAL8669</strain>
    </source>
</reference>
<dbReference type="Proteomes" id="UP000500882">
    <property type="component" value="Chromosome"/>
</dbReference>
<dbReference type="EMBL" id="WCRW01000002">
    <property type="protein sequence ID" value="KAB4458246.1"/>
    <property type="molecule type" value="Genomic_DNA"/>
</dbReference>
<evidence type="ECO:0000313" key="20">
    <source>
        <dbReference type="Proteomes" id="UP000436858"/>
    </source>
</evidence>
<dbReference type="Proteomes" id="UP001200544">
    <property type="component" value="Unassembled WGS sequence"/>
</dbReference>
<evidence type="ECO:0000313" key="19">
    <source>
        <dbReference type="Proteomes" id="UP000436825"/>
    </source>
</evidence>
<dbReference type="GO" id="GO:0071453">
    <property type="term" value="P:cellular response to oxygen levels"/>
    <property type="evidence" value="ECO:0007669"/>
    <property type="project" value="TreeGrafter"/>
</dbReference>
<evidence type="ECO:0000313" key="23">
    <source>
        <dbReference type="Proteomes" id="UP000488521"/>
    </source>
</evidence>
<dbReference type="Proteomes" id="UP000436858">
    <property type="component" value="Unassembled WGS sequence"/>
</dbReference>
<dbReference type="OMA" id="PLRYMRI"/>
<reference evidence="17 18" key="2">
    <citation type="submission" date="2018-08" db="EMBL/GenBank/DDBJ databases">
        <title>A genome reference for cultivated species of the human gut microbiota.</title>
        <authorList>
            <person name="Zou Y."/>
            <person name="Xue W."/>
            <person name="Luo G."/>
        </authorList>
    </citation>
    <scope>NUCLEOTIDE SEQUENCE [LARGE SCALE GENOMIC DNA]</scope>
    <source>
        <strain evidence="12 17">AF37-12</strain>
        <strain evidence="11 18">AM30-26</strain>
    </source>
</reference>
<gene>
    <name evidence="2" type="ORF">BatF92_19670</name>
    <name evidence="12" type="ORF">DW011_22070</name>
    <name evidence="11" type="ORF">DW780_07310</name>
    <name evidence="3" type="ORF">ERS852511_00671</name>
    <name evidence="7" type="ORF">GAN59_14475</name>
    <name evidence="6" type="ORF">GAN75_04080</name>
    <name evidence="8" type="ORF">GAN91_04245</name>
    <name evidence="5" type="ORF">GAN93_10505</name>
    <name evidence="4" type="ORF">GAO51_01025</name>
    <name evidence="9" type="ORF">K0H07_09980</name>
    <name evidence="14" type="ORF">KQP59_05305</name>
    <name evidence="13" type="ORF">KQP68_17935</name>
    <name evidence="15" type="ORF">KQP74_11695</name>
    <name evidence="10" type="ORF">PO127_00375</name>
</gene>
<dbReference type="Proteomes" id="UP000095576">
    <property type="component" value="Unassembled WGS sequence"/>
</dbReference>
<evidence type="ECO:0000313" key="10">
    <source>
        <dbReference type="EMBL" id="MDC2234200.1"/>
    </source>
</evidence>
<dbReference type="EMBL" id="CP083685">
    <property type="protein sequence ID" value="UYU93278.1"/>
    <property type="molecule type" value="Genomic_DNA"/>
</dbReference>
<evidence type="ECO:0000313" key="17">
    <source>
        <dbReference type="Proteomes" id="UP000283616"/>
    </source>
</evidence>
<organism evidence="11 18">
    <name type="scientific">Bacteroides thetaiotaomicron</name>
    <dbReference type="NCBI Taxonomy" id="818"/>
    <lineage>
        <taxon>Bacteria</taxon>
        <taxon>Pseudomonadati</taxon>
        <taxon>Bacteroidota</taxon>
        <taxon>Bacteroidia</taxon>
        <taxon>Bacteroidales</taxon>
        <taxon>Bacteroidaceae</taxon>
        <taxon>Bacteroides</taxon>
    </lineage>
</organism>
<proteinExistence type="predicted"/>
<dbReference type="Proteomes" id="UP000440614">
    <property type="component" value="Unassembled WGS sequence"/>
</dbReference>
<evidence type="ECO:0000313" key="24">
    <source>
        <dbReference type="Proteomes" id="UP000500882"/>
    </source>
</evidence>
<dbReference type="Proteomes" id="UP000284785">
    <property type="component" value="Unassembled WGS sequence"/>
</dbReference>
<dbReference type="EMBL" id="QROV01000034">
    <property type="protein sequence ID" value="RHL53740.1"/>
    <property type="molecule type" value="Genomic_DNA"/>
</dbReference>
<dbReference type="AlphaFoldDB" id="A0A0P0FNZ3"/>
<protein>
    <submittedName>
        <fullName evidence="11">DUF3440 domain-containing protein</fullName>
    </submittedName>
    <submittedName>
        <fullName evidence="2">Phosphoadenosine phosphosulfate sulfurtransferase</fullName>
    </submittedName>
    <submittedName>
        <fullName evidence="3">Predicted phosphoadenosine phosphosulfate sulfotransferase</fullName>
    </submittedName>
</protein>
<dbReference type="Gene3D" id="3.40.50.620">
    <property type="entry name" value="HUPs"/>
    <property type="match status" value="1"/>
</dbReference>
<evidence type="ECO:0000259" key="1">
    <source>
        <dbReference type="Pfam" id="PF01507"/>
    </source>
</evidence>
<dbReference type="EMBL" id="AP022660">
    <property type="protein sequence ID" value="BCA50025.1"/>
    <property type="molecule type" value="Genomic_DNA"/>
</dbReference>
<evidence type="ECO:0000313" key="13">
    <source>
        <dbReference type="EMBL" id="UYU65441.1"/>
    </source>
</evidence>
<dbReference type="Pfam" id="PF11922">
    <property type="entry name" value="DUF3440"/>
    <property type="match status" value="1"/>
</dbReference>
<dbReference type="EMBL" id="WCRS01000010">
    <property type="protein sequence ID" value="KAB4472689.1"/>
    <property type="molecule type" value="Genomic_DNA"/>
</dbReference>
<dbReference type="KEGG" id="btho:Btheta7330_02684"/>
<dbReference type="EMBL" id="JAQNVG010000001">
    <property type="protein sequence ID" value="MDC2234200.1"/>
    <property type="molecule type" value="Genomic_DNA"/>
</dbReference>
<dbReference type="PATRIC" id="fig|818.23.peg.2763"/>
<evidence type="ECO:0000313" key="2">
    <source>
        <dbReference type="EMBL" id="BCA50025.1"/>
    </source>
</evidence>
<dbReference type="EMBL" id="WCRY01000003">
    <property type="protein sequence ID" value="KAB4486116.1"/>
    <property type="molecule type" value="Genomic_DNA"/>
</dbReference>
<dbReference type="GO" id="GO:0016740">
    <property type="term" value="F:transferase activity"/>
    <property type="evidence" value="ECO:0007669"/>
    <property type="project" value="UniProtKB-KW"/>
</dbReference>
<evidence type="ECO:0000313" key="7">
    <source>
        <dbReference type="EMBL" id="KAB4472689.1"/>
    </source>
</evidence>
<evidence type="ECO:0000313" key="6">
    <source>
        <dbReference type="EMBL" id="KAB4458246.1"/>
    </source>
</evidence>
<dbReference type="EMBL" id="WCSY01000001">
    <property type="protein sequence ID" value="KAB4316088.1"/>
    <property type="molecule type" value="Genomic_DNA"/>
</dbReference>
<evidence type="ECO:0000313" key="16">
    <source>
        <dbReference type="Proteomes" id="UP000095576"/>
    </source>
</evidence>
<reference evidence="2 24" key="4">
    <citation type="submission" date="2020-02" db="EMBL/GenBank/DDBJ databases">
        <title>Whole-genome sequencing and comparative analysis of the genomes of Bacteroides thetaiotaomicron and Escherichia coli isolated from a healthy resident in Vietnam.</title>
        <authorList>
            <person name="Mohsin M."/>
            <person name="Tanaka K."/>
            <person name="Kawahara R."/>
            <person name="Kondo S."/>
            <person name="Noguchi H."/>
            <person name="Motooka D."/>
            <person name="Nakamura S."/>
            <person name="Khong D.T."/>
            <person name="Nguyen T.N."/>
            <person name="Tran H.T."/>
            <person name="Yamamoto Y."/>
        </authorList>
    </citation>
    <scope>NUCLEOTIDE SEQUENCE [LARGE SCALE GENOMIC DNA]</scope>
    <source>
        <strain evidence="2 24">F9-2</strain>
    </source>
</reference>
<reference evidence="9" key="6">
    <citation type="submission" date="2021-07" db="EMBL/GenBank/DDBJ databases">
        <title>Comparative genomics of Bacteroides fragilis group isolates reveals species-dependent resistance mechanisms and validates clinical tools for resistance prediction.</title>
        <authorList>
            <person name="Wallace M.J."/>
            <person name="Jean S."/>
            <person name="Wallace M.A."/>
            <person name="Carey-Ann B.D."/>
            <person name="Dantas G."/>
        </authorList>
    </citation>
    <scope>NUCLEOTIDE SEQUENCE</scope>
    <source>
        <strain evidence="9">BJH_160</strain>
    </source>
</reference>
<dbReference type="Proteomes" id="UP001162960">
    <property type="component" value="Chromosome"/>
</dbReference>
<dbReference type="GeneID" id="60927044"/>
<evidence type="ECO:0000313" key="25">
    <source>
        <dbReference type="Proteomes" id="UP001156218"/>
    </source>
</evidence>
<dbReference type="PANTHER" id="PTHR30083:SF0">
    <property type="entry name" value="3'-PHOSPHOADENOSINE 5'-PHOSPHOSULFATE SULFOTRANSFERASE (PAPS REDUCTASE)_FAD SYNTHETASE"/>
    <property type="match status" value="1"/>
</dbReference>
<dbReference type="EMBL" id="CP083680">
    <property type="protein sequence ID" value="UYU65441.1"/>
    <property type="molecule type" value="Genomic_DNA"/>
</dbReference>
<evidence type="ECO:0000313" key="5">
    <source>
        <dbReference type="EMBL" id="KAB4452538.1"/>
    </source>
</evidence>
<evidence type="ECO:0000313" key="11">
    <source>
        <dbReference type="EMBL" id="RHD89159.1"/>
    </source>
</evidence>
<dbReference type="EMBL" id="JAHYQA010000004">
    <property type="protein sequence ID" value="MCE9237478.1"/>
    <property type="molecule type" value="Genomic_DNA"/>
</dbReference>
<evidence type="ECO:0000313" key="9">
    <source>
        <dbReference type="EMBL" id="MCE9237478.1"/>
    </source>
</evidence>
<evidence type="ECO:0000313" key="12">
    <source>
        <dbReference type="EMBL" id="RHL53740.1"/>
    </source>
</evidence>
<dbReference type="SUPFAM" id="SSF52402">
    <property type="entry name" value="Adenine nucleotide alpha hydrolases-like"/>
    <property type="match status" value="1"/>
</dbReference>
<evidence type="ECO:0000313" key="21">
    <source>
        <dbReference type="Proteomes" id="UP000440614"/>
    </source>
</evidence>
<evidence type="ECO:0000313" key="14">
    <source>
        <dbReference type="EMBL" id="UYU72525.1"/>
    </source>
</evidence>
<evidence type="ECO:0000313" key="4">
    <source>
        <dbReference type="EMBL" id="KAB4316088.1"/>
    </source>
</evidence>
<evidence type="ECO:0000313" key="22">
    <source>
        <dbReference type="Proteomes" id="UP000460317"/>
    </source>
</evidence>
<dbReference type="EMBL" id="CZAP01000001">
    <property type="protein sequence ID" value="CUO93825.1"/>
    <property type="molecule type" value="Genomic_DNA"/>
</dbReference>
<sequence>MGKKTITGTKNVYELAQERLKVIFNEFDNIYVSFSGGKDSGVLLNMCIDYIRRNNLKIRLGVFHMDYEIQYKMTIDYVDRILEANKDILDVYRVCVPFRVSTCTSMYQSFWRPWEDNKKDIWVRSMPKKAMKKEDFPFYNTTMWDYEFQMRFAQWLHQKKDAVRTCCLIGIRTQESFNRWRCIYMSRKFQMYHKYRWTSKVGNDIYNAYPIFDWKTTDVWTANGKFQWDYNVLYDLYYRAGVNLERQRVASPFINEAQESLALYRVLDPNTWGKMIGRVNGVNFTGMYGGTHAMGWQMVKLPEGYTWREFMYFLLSTLPERARKGYLRKLSVSVHFWRTKGGCLSDSTIQKLIDAKVPIIVMDNSNYKTYKKPVRMEYQDDIDIPEFREIPTYKRMCICILKNDHACKYMGFSPTKEEMSKRSQVMEQYRIIVS</sequence>
<dbReference type="EMBL" id="QSJP01000005">
    <property type="protein sequence ID" value="RHD89159.1"/>
    <property type="molecule type" value="Genomic_DNA"/>
</dbReference>
<dbReference type="FunFam" id="3.40.50.620:FF:000163">
    <property type="entry name" value="Predicted phosphoadenosine phosphosulfate reductase"/>
    <property type="match status" value="1"/>
</dbReference>
<reference evidence="19 20" key="3">
    <citation type="journal article" date="2019" name="Nat. Med.">
        <title>A library of human gut bacterial isolates paired with longitudinal multiomics data enables mechanistic microbiome research.</title>
        <authorList>
            <person name="Poyet M."/>
            <person name="Groussin M."/>
            <person name="Gibbons S.M."/>
            <person name="Avila-Pacheco J."/>
            <person name="Jiang X."/>
            <person name="Kearney S.M."/>
            <person name="Perrotta A.R."/>
            <person name="Berdy B."/>
            <person name="Zhao S."/>
            <person name="Lieberman T.D."/>
            <person name="Swanson P.K."/>
            <person name="Smith M."/>
            <person name="Roesemann S."/>
            <person name="Alexander J.E."/>
            <person name="Rich S.A."/>
            <person name="Livny J."/>
            <person name="Vlamakis H."/>
            <person name="Clish C."/>
            <person name="Bullock K."/>
            <person name="Deik A."/>
            <person name="Scott J."/>
            <person name="Pierce K.A."/>
            <person name="Xavier R.J."/>
            <person name="Alm E.J."/>
        </authorList>
    </citation>
    <scope>NUCLEOTIDE SEQUENCE [LARGE SCALE GENOMIC DNA]</scope>
    <source>
        <strain evidence="7 23">BIOML-A156</strain>
        <strain evidence="6 19">BIOML-A160</strain>
        <strain evidence="8 20">BIOML-A162</strain>
        <strain evidence="5 22">BIOML-A165</strain>
        <strain evidence="4 21">BIOML-A188</strain>
    </source>
</reference>
<evidence type="ECO:0000313" key="18">
    <source>
        <dbReference type="Proteomes" id="UP000284785"/>
    </source>
</evidence>
<keyword evidence="2" id="KW-0808">Transferase</keyword>